<dbReference type="EMBL" id="VUJU01005314">
    <property type="protein sequence ID" value="KAF0751635.1"/>
    <property type="molecule type" value="Genomic_DNA"/>
</dbReference>
<dbReference type="AlphaFoldDB" id="A0A6G0Y9K6"/>
<dbReference type="Proteomes" id="UP000478052">
    <property type="component" value="Unassembled WGS sequence"/>
</dbReference>
<accession>A0A6G0Y9K6</accession>
<proteinExistence type="predicted"/>
<reference evidence="1 2" key="1">
    <citation type="submission" date="2019-08" db="EMBL/GenBank/DDBJ databases">
        <title>Whole genome of Aphis craccivora.</title>
        <authorList>
            <person name="Voronova N.V."/>
            <person name="Shulinski R.S."/>
            <person name="Bandarenka Y.V."/>
            <person name="Zhorov D.G."/>
            <person name="Warner D."/>
        </authorList>
    </citation>
    <scope>NUCLEOTIDE SEQUENCE [LARGE SCALE GENOMIC DNA]</scope>
    <source>
        <strain evidence="1">180601</strain>
        <tissue evidence="1">Whole Body</tissue>
    </source>
</reference>
<dbReference type="OrthoDB" id="7400211at2759"/>
<comment type="caution">
    <text evidence="1">The sequence shown here is derived from an EMBL/GenBank/DDBJ whole genome shotgun (WGS) entry which is preliminary data.</text>
</comment>
<name>A0A6G0Y9K6_APHCR</name>
<sequence length="141" mass="16342">MWLRGQPIKLTANFFPITTYTDWSLYQYRVDFNPEEESINIKRGLLGAYIFDGTMLFSRKKFQCDTVEFKSKRNTDGEIVIMTIKFTAVVEKGDYACIQIFNILMRRSLGHLNLTQVGRNYYDTEAKISTDSNIILGITTI</sequence>
<dbReference type="InterPro" id="IPR036085">
    <property type="entry name" value="PAZ_dom_sf"/>
</dbReference>
<keyword evidence="2" id="KW-1185">Reference proteome</keyword>
<dbReference type="SUPFAM" id="SSF101690">
    <property type="entry name" value="PAZ domain"/>
    <property type="match status" value="1"/>
</dbReference>
<dbReference type="Pfam" id="PF23278">
    <property type="entry name" value="Piwi_N"/>
    <property type="match status" value="1"/>
</dbReference>
<evidence type="ECO:0000313" key="2">
    <source>
        <dbReference type="Proteomes" id="UP000478052"/>
    </source>
</evidence>
<organism evidence="1 2">
    <name type="scientific">Aphis craccivora</name>
    <name type="common">Cowpea aphid</name>
    <dbReference type="NCBI Taxonomy" id="307492"/>
    <lineage>
        <taxon>Eukaryota</taxon>
        <taxon>Metazoa</taxon>
        <taxon>Ecdysozoa</taxon>
        <taxon>Arthropoda</taxon>
        <taxon>Hexapoda</taxon>
        <taxon>Insecta</taxon>
        <taxon>Pterygota</taxon>
        <taxon>Neoptera</taxon>
        <taxon>Paraneoptera</taxon>
        <taxon>Hemiptera</taxon>
        <taxon>Sternorrhyncha</taxon>
        <taxon>Aphidomorpha</taxon>
        <taxon>Aphidoidea</taxon>
        <taxon>Aphididae</taxon>
        <taxon>Aphidini</taxon>
        <taxon>Aphis</taxon>
        <taxon>Aphis</taxon>
    </lineage>
</organism>
<evidence type="ECO:0000313" key="1">
    <source>
        <dbReference type="EMBL" id="KAF0751635.1"/>
    </source>
</evidence>
<gene>
    <name evidence="1" type="ORF">FWK35_00019973</name>
</gene>
<protein>
    <submittedName>
        <fullName evidence="1">Piwi-like protein Siwi</fullName>
    </submittedName>
</protein>